<dbReference type="PROSITE" id="PS00463">
    <property type="entry name" value="ZN2_CY6_FUNGAL_1"/>
    <property type="match status" value="1"/>
</dbReference>
<dbReference type="InterPro" id="IPR053157">
    <property type="entry name" value="Sterol_Uptake_Regulator"/>
</dbReference>
<keyword evidence="5" id="KW-1185">Reference proteome</keyword>
<dbReference type="AlphaFoldDB" id="A0AAJ0C992"/>
<dbReference type="Gene3D" id="4.10.240.10">
    <property type="entry name" value="Zn(2)-C6 fungal-type DNA-binding domain"/>
    <property type="match status" value="1"/>
</dbReference>
<evidence type="ECO:0000256" key="2">
    <source>
        <dbReference type="SAM" id="MobiDB-lite"/>
    </source>
</evidence>
<evidence type="ECO:0000256" key="1">
    <source>
        <dbReference type="ARBA" id="ARBA00023242"/>
    </source>
</evidence>
<dbReference type="EMBL" id="MU838997">
    <property type="protein sequence ID" value="KAK1772523.1"/>
    <property type="molecule type" value="Genomic_DNA"/>
</dbReference>
<feature type="domain" description="Zn(2)-C6 fungal-type" evidence="3">
    <location>
        <begin position="86"/>
        <end position="116"/>
    </location>
</feature>
<evidence type="ECO:0000259" key="3">
    <source>
        <dbReference type="PROSITE" id="PS50048"/>
    </source>
</evidence>
<dbReference type="CDD" id="cd00067">
    <property type="entry name" value="GAL4"/>
    <property type="match status" value="1"/>
</dbReference>
<dbReference type="InterPro" id="IPR001138">
    <property type="entry name" value="Zn2Cys6_DnaBD"/>
</dbReference>
<accession>A0AAJ0C992</accession>
<dbReference type="Proteomes" id="UP001244011">
    <property type="component" value="Unassembled WGS sequence"/>
</dbReference>
<feature type="region of interest" description="Disordered" evidence="2">
    <location>
        <begin position="34"/>
        <end position="80"/>
    </location>
</feature>
<comment type="caution">
    <text evidence="4">The sequence shown here is derived from an EMBL/GenBank/DDBJ whole genome shotgun (WGS) entry which is preliminary data.</text>
</comment>
<dbReference type="PANTHER" id="PTHR47784">
    <property type="entry name" value="STEROL UPTAKE CONTROL PROTEIN 2"/>
    <property type="match status" value="1"/>
</dbReference>
<organism evidence="4 5">
    <name type="scientific">Phialemonium atrogriseum</name>
    <dbReference type="NCBI Taxonomy" id="1093897"/>
    <lineage>
        <taxon>Eukaryota</taxon>
        <taxon>Fungi</taxon>
        <taxon>Dikarya</taxon>
        <taxon>Ascomycota</taxon>
        <taxon>Pezizomycotina</taxon>
        <taxon>Sordariomycetes</taxon>
        <taxon>Sordariomycetidae</taxon>
        <taxon>Cephalothecales</taxon>
        <taxon>Cephalothecaceae</taxon>
        <taxon>Phialemonium</taxon>
    </lineage>
</organism>
<name>A0AAJ0C992_9PEZI</name>
<dbReference type="PRINTS" id="PR00755">
    <property type="entry name" value="AFLATOXINBRP"/>
</dbReference>
<dbReference type="RefSeq" id="XP_060288736.1">
    <property type="nucleotide sequence ID" value="XM_060424193.1"/>
</dbReference>
<dbReference type="InterPro" id="IPR036864">
    <property type="entry name" value="Zn2-C6_fun-type_DNA-bd_sf"/>
</dbReference>
<dbReference type="GO" id="GO:0001228">
    <property type="term" value="F:DNA-binding transcription activator activity, RNA polymerase II-specific"/>
    <property type="evidence" value="ECO:0007669"/>
    <property type="project" value="TreeGrafter"/>
</dbReference>
<dbReference type="SMART" id="SM00066">
    <property type="entry name" value="GAL4"/>
    <property type="match status" value="1"/>
</dbReference>
<dbReference type="GO" id="GO:0008270">
    <property type="term" value="F:zinc ion binding"/>
    <property type="evidence" value="ECO:0007669"/>
    <property type="project" value="InterPro"/>
</dbReference>
<keyword evidence="1" id="KW-0539">Nucleus</keyword>
<reference evidence="4" key="1">
    <citation type="submission" date="2023-06" db="EMBL/GenBank/DDBJ databases">
        <title>Genome-scale phylogeny and comparative genomics of the fungal order Sordariales.</title>
        <authorList>
            <consortium name="Lawrence Berkeley National Laboratory"/>
            <person name="Hensen N."/>
            <person name="Bonometti L."/>
            <person name="Westerberg I."/>
            <person name="Brannstrom I.O."/>
            <person name="Guillou S."/>
            <person name="Cros-Aarteil S."/>
            <person name="Calhoun S."/>
            <person name="Haridas S."/>
            <person name="Kuo A."/>
            <person name="Mondo S."/>
            <person name="Pangilinan J."/>
            <person name="Riley R."/>
            <person name="Labutti K."/>
            <person name="Andreopoulos B."/>
            <person name="Lipzen A."/>
            <person name="Chen C."/>
            <person name="Yanf M."/>
            <person name="Daum C."/>
            <person name="Ng V."/>
            <person name="Clum A."/>
            <person name="Steindorff A."/>
            <person name="Ohm R."/>
            <person name="Martin F."/>
            <person name="Silar P."/>
            <person name="Natvig D."/>
            <person name="Lalanne C."/>
            <person name="Gautier V."/>
            <person name="Ament-Velasquez S.L."/>
            <person name="Kruys A."/>
            <person name="Hutchinson M.I."/>
            <person name="Powell A.J."/>
            <person name="Barry K."/>
            <person name="Miller A.N."/>
            <person name="Grigoriev I.V."/>
            <person name="Debuchy R."/>
            <person name="Gladieux P."/>
            <person name="Thoren M.H."/>
            <person name="Johannesson H."/>
        </authorList>
    </citation>
    <scope>NUCLEOTIDE SEQUENCE</scope>
    <source>
        <strain evidence="4">8032-3</strain>
    </source>
</reference>
<dbReference type="PROSITE" id="PS50048">
    <property type="entry name" value="ZN2_CY6_FUNGAL_2"/>
    <property type="match status" value="1"/>
</dbReference>
<proteinExistence type="predicted"/>
<evidence type="ECO:0000313" key="5">
    <source>
        <dbReference type="Proteomes" id="UP001244011"/>
    </source>
</evidence>
<feature type="compositionally biased region" description="Low complexity" evidence="2">
    <location>
        <begin position="56"/>
        <end position="72"/>
    </location>
</feature>
<feature type="compositionally biased region" description="Low complexity" evidence="2">
    <location>
        <begin position="39"/>
        <end position="49"/>
    </location>
</feature>
<evidence type="ECO:0000313" key="4">
    <source>
        <dbReference type="EMBL" id="KAK1772523.1"/>
    </source>
</evidence>
<gene>
    <name evidence="4" type="ORF">QBC33DRAFT_442568</name>
</gene>
<protein>
    <submittedName>
        <fullName evidence="4">C6 zinc finger protein</fullName>
    </submittedName>
</protein>
<dbReference type="PANTHER" id="PTHR47784:SF7">
    <property type="entry name" value="ZN(II)2CYS6 TRANSCRIPTION FACTOR (EUROFUNG)"/>
    <property type="match status" value="1"/>
</dbReference>
<dbReference type="Pfam" id="PF00172">
    <property type="entry name" value="Zn_clus"/>
    <property type="match status" value="1"/>
</dbReference>
<sequence length="448" mass="50935">MQFTPSATLPMLTLDGEPSDFDYGAFLQEEDVDYLAEDSSTSSHTLAESSPPPLTSQSNTSVVRSGSSSQPRQRLERRGHTKSRRGCFNCKRRRIKCQETRPACGHCVKTGLKCEYPAAPQVVHQPQHQIPLFSLQDMRFFQHFLFHCTPHHPIGTETIWTHEIPCLSEKYEYLMHAILGLAASDLTQRDPSLVASAMHHRVKAIKAIKKTLAEAPKANSFEEGNAMMATCFALTFQSVLLDDGMTEYMTFIRGVVIVAIQMYIKGANLIFADFLGDKQQEVLQPFIENMPLIERSWVDSAVVAVESLSPLCQHPIEQQYYEKILDMAKQLGVSSWGAYKAMTTQYGWWMMLPHDQFQRVIDTTNQVNILLSAHWIALKQIMAIITEKEYEAGARPQNATDGGVEPGMLRWLKYLNRLVDAEHKVYNQWPVWVETQLDRDPCFFGKTR</sequence>
<dbReference type="GeneID" id="85307380"/>
<dbReference type="SUPFAM" id="SSF57701">
    <property type="entry name" value="Zn2/Cys6 DNA-binding domain"/>
    <property type="match status" value="1"/>
</dbReference>